<dbReference type="Pfam" id="PF02687">
    <property type="entry name" value="FtsX"/>
    <property type="match status" value="1"/>
</dbReference>
<feature type="transmembrane region" description="Helical" evidence="6">
    <location>
        <begin position="338"/>
        <end position="361"/>
    </location>
</feature>
<keyword evidence="3 6" id="KW-0812">Transmembrane</keyword>
<evidence type="ECO:0000256" key="5">
    <source>
        <dbReference type="ARBA" id="ARBA00023136"/>
    </source>
</evidence>
<comment type="subcellular location">
    <subcellularLocation>
        <location evidence="1">Cell membrane</location>
        <topology evidence="1">Multi-pass membrane protein</topology>
    </subcellularLocation>
</comment>
<reference evidence="8 9" key="1">
    <citation type="submission" date="2024-02" db="EMBL/GenBank/DDBJ databases">
        <title>Janibacter sp. nov., isolated from gut of marine sandworm.</title>
        <authorList>
            <person name="Kim B."/>
            <person name="Jun M.O."/>
            <person name="Shin N.-R."/>
        </authorList>
    </citation>
    <scope>NUCLEOTIDE SEQUENCE [LARGE SCALE GENOMIC DNA]</scope>
    <source>
        <strain evidence="8 9">A1S7</strain>
    </source>
</reference>
<evidence type="ECO:0000313" key="8">
    <source>
        <dbReference type="EMBL" id="WXB75149.1"/>
    </source>
</evidence>
<feature type="transmembrane region" description="Helical" evidence="6">
    <location>
        <begin position="299"/>
        <end position="326"/>
    </location>
</feature>
<feature type="domain" description="ABC3 transporter permease C-terminal" evidence="7">
    <location>
        <begin position="259"/>
        <end position="365"/>
    </location>
</feature>
<gene>
    <name evidence="8" type="ORF">V1351_09210</name>
</gene>
<evidence type="ECO:0000259" key="7">
    <source>
        <dbReference type="Pfam" id="PF02687"/>
    </source>
</evidence>
<proteinExistence type="predicted"/>
<keyword evidence="4 6" id="KW-1133">Transmembrane helix</keyword>
<keyword evidence="5 6" id="KW-0472">Membrane</keyword>
<dbReference type="Proteomes" id="UP001382727">
    <property type="component" value="Chromosome"/>
</dbReference>
<organism evidence="8 9">
    <name type="scientific">Janibacter alittae</name>
    <dbReference type="NCBI Taxonomy" id="3115209"/>
    <lineage>
        <taxon>Bacteria</taxon>
        <taxon>Bacillati</taxon>
        <taxon>Actinomycetota</taxon>
        <taxon>Actinomycetes</taxon>
        <taxon>Micrococcales</taxon>
        <taxon>Intrasporangiaceae</taxon>
        <taxon>Janibacter</taxon>
    </lineage>
</organism>
<evidence type="ECO:0000256" key="1">
    <source>
        <dbReference type="ARBA" id="ARBA00004651"/>
    </source>
</evidence>
<evidence type="ECO:0000256" key="3">
    <source>
        <dbReference type="ARBA" id="ARBA00022692"/>
    </source>
</evidence>
<sequence length="373" mass="38180">MTAPLMVRARAFAREVLASAFSQRVTSVVTFLLVLGATATVLVTAGRNAGAQAAVLAQVDAAGTRSLTVYAQGVQPSFTSAIVPRLAAHDDVIAEVVGFGPVTDVTAAAIPVGTPVGMRTAYGTFSGRPLAPGEPVAGLTQTWATPAALDTLGMPQGRGSVRVTDQGRELLVTDRVTLPEHLEPIEPAVITPGDPATNEPLTSLVVIADRPEDLPLVTDLVTAALTDVPPDGLKIESSQAMADLRAVIGGKLTAQSRSIILGVLAAAAAASLVNVWSLALMRRRDFGRRRALGATRAMIVALMTGQVLVLAAAGATVGAAAGAGFLAASGDPIPTPTYLLALVVAFTTTTTLIAAIPATWAARRDPLSELRVP</sequence>
<accession>A0ABZ2MDL9</accession>
<protein>
    <submittedName>
        <fullName evidence="8">FtsX-like permease family protein</fullName>
    </submittedName>
</protein>
<feature type="transmembrane region" description="Helical" evidence="6">
    <location>
        <begin position="259"/>
        <end position="279"/>
    </location>
</feature>
<dbReference type="EMBL" id="CP144913">
    <property type="protein sequence ID" value="WXB75149.1"/>
    <property type="molecule type" value="Genomic_DNA"/>
</dbReference>
<evidence type="ECO:0000256" key="6">
    <source>
        <dbReference type="SAM" id="Phobius"/>
    </source>
</evidence>
<name>A0ABZ2MDL9_9MICO</name>
<evidence type="ECO:0000256" key="4">
    <source>
        <dbReference type="ARBA" id="ARBA00022989"/>
    </source>
</evidence>
<evidence type="ECO:0000256" key="2">
    <source>
        <dbReference type="ARBA" id="ARBA00022475"/>
    </source>
</evidence>
<dbReference type="RefSeq" id="WP_338747862.1">
    <property type="nucleotide sequence ID" value="NZ_CP144913.1"/>
</dbReference>
<evidence type="ECO:0000313" key="9">
    <source>
        <dbReference type="Proteomes" id="UP001382727"/>
    </source>
</evidence>
<keyword evidence="9" id="KW-1185">Reference proteome</keyword>
<keyword evidence="2" id="KW-1003">Cell membrane</keyword>
<dbReference type="InterPro" id="IPR003838">
    <property type="entry name" value="ABC3_permease_C"/>
</dbReference>